<dbReference type="KEGG" id="frf:LO80_04970"/>
<dbReference type="STRING" id="1547445.LO80_04970"/>
<evidence type="ECO:0000313" key="2">
    <source>
        <dbReference type="Proteomes" id="UP000029672"/>
    </source>
</evidence>
<dbReference type="HOGENOM" id="CLU_830930_0_0_6"/>
<reference evidence="1 2" key="1">
    <citation type="submission" date="2014-10" db="EMBL/GenBank/DDBJ databases">
        <title>Whole genome sequence of Francisella endociliophora strain FSC1006, isolated from a laboratory culture of the marine ciliate Euplotes raikovi.</title>
        <authorList>
            <person name="Granberg M."/>
            <person name="Backman S."/>
            <person name="Lundmark E."/>
            <person name="Nilsson E."/>
            <person name="Karlsson E."/>
            <person name="Thelaus J."/>
            <person name="Ohrman C."/>
            <person name="Larkeryd A."/>
            <person name="Stenberg P."/>
        </authorList>
    </citation>
    <scope>NUCLEOTIDE SEQUENCE [LARGE SCALE GENOMIC DNA]</scope>
    <source>
        <strain evidence="1 2">FSC1006</strain>
    </source>
</reference>
<keyword evidence="2" id="KW-1185">Reference proteome</keyword>
<dbReference type="EMBL" id="CP009574">
    <property type="protein sequence ID" value="AIT09382.1"/>
    <property type="molecule type" value="Genomic_DNA"/>
</dbReference>
<gene>
    <name evidence="1" type="ORF">LO80_04970</name>
</gene>
<accession>A0A097EP91</accession>
<dbReference type="AlphaFoldDB" id="A0A097EP91"/>
<proteinExistence type="predicted"/>
<dbReference type="Proteomes" id="UP000029672">
    <property type="component" value="Chromosome"/>
</dbReference>
<protein>
    <submittedName>
        <fullName evidence="1">Uncharacterized protein</fullName>
    </submittedName>
</protein>
<organism evidence="1 2">
    <name type="scientific">Candidatus Francisella endociliophora</name>
    <dbReference type="NCBI Taxonomy" id="653937"/>
    <lineage>
        <taxon>Bacteria</taxon>
        <taxon>Pseudomonadati</taxon>
        <taxon>Pseudomonadota</taxon>
        <taxon>Gammaproteobacteria</taxon>
        <taxon>Thiotrichales</taxon>
        <taxon>Francisellaceae</taxon>
        <taxon>Francisella</taxon>
    </lineage>
</organism>
<name>A0A097EP91_9GAMM</name>
<sequence>MTTSFGYAKCDLVKAKSGVTGEIVFKCNKDTSLIDNKLSFKIKANHKTKNEIIGISNVWIDKAYANYDITNENGFNVEANFYKTWTQNNPYIAEANKKITLKFDITDKNEKHYDIEWGGINLNSTSQQSTNPCTIINNNKSDFSNSDANTRLELKCNNQELVDENAIVLYIDSKKNDNDEAIVNSITNIWVSGSHSADARYTVEQVSDTRKKVVINIYKWWPQDEGYKIVDGSTLKINISYWFNSWPFYYTVSLPEEDQGQQDPEQTKEINAYQFKRDLSGLIYTFKDELFCLETSDCKPEKLYIDYKCEENGNCEAIDRLNEIRLGIISEKEL</sequence>
<evidence type="ECO:0000313" key="1">
    <source>
        <dbReference type="EMBL" id="AIT09382.1"/>
    </source>
</evidence>